<proteinExistence type="predicted"/>
<protein>
    <submittedName>
        <fullName evidence="1">Uncharacterized protein</fullName>
    </submittedName>
</protein>
<accession>A0AA36E6C7</accession>
<dbReference type="AlphaFoldDB" id="A0AA36E6C7"/>
<organism evidence="1 2">
    <name type="scientific">Lactuca saligna</name>
    <name type="common">Willowleaf lettuce</name>
    <dbReference type="NCBI Taxonomy" id="75948"/>
    <lineage>
        <taxon>Eukaryota</taxon>
        <taxon>Viridiplantae</taxon>
        <taxon>Streptophyta</taxon>
        <taxon>Embryophyta</taxon>
        <taxon>Tracheophyta</taxon>
        <taxon>Spermatophyta</taxon>
        <taxon>Magnoliopsida</taxon>
        <taxon>eudicotyledons</taxon>
        <taxon>Gunneridae</taxon>
        <taxon>Pentapetalae</taxon>
        <taxon>asterids</taxon>
        <taxon>campanulids</taxon>
        <taxon>Asterales</taxon>
        <taxon>Asteraceae</taxon>
        <taxon>Cichorioideae</taxon>
        <taxon>Cichorieae</taxon>
        <taxon>Lactucinae</taxon>
        <taxon>Lactuca</taxon>
    </lineage>
</organism>
<keyword evidence="2" id="KW-1185">Reference proteome</keyword>
<sequence length="231" mass="25500">MFTSKVHQAEIYLLIPPTPEVRLHESVSTPHHYPSHTTMPISIAPPPPTVTSQPTSTPPIASTVPLPPPIITQATPQPLRPNLRLLLMYLIWGHLPKHDDSIQQATKAVDSSSLSCKNASINVAKIIEDSQMFLDSLTGVAKSNANKANSVVDSLSKSLQDEHQKIEMVRDSLKADQTAFLPSISCRLDKLQNELAMENKVMDELALKTTQVKTQALQLTQVQKEIDYLKS</sequence>
<evidence type="ECO:0000313" key="1">
    <source>
        <dbReference type="EMBL" id="CAI9283917.1"/>
    </source>
</evidence>
<name>A0AA36E6C7_LACSI</name>
<gene>
    <name evidence="1" type="ORF">LSALG_LOCUS23485</name>
</gene>
<reference evidence="1" key="1">
    <citation type="submission" date="2023-04" db="EMBL/GenBank/DDBJ databases">
        <authorList>
            <person name="Vijverberg K."/>
            <person name="Xiong W."/>
            <person name="Schranz E."/>
        </authorList>
    </citation>
    <scope>NUCLEOTIDE SEQUENCE</scope>
</reference>
<evidence type="ECO:0000313" key="2">
    <source>
        <dbReference type="Proteomes" id="UP001177003"/>
    </source>
</evidence>
<dbReference type="Proteomes" id="UP001177003">
    <property type="component" value="Chromosome 5"/>
</dbReference>
<dbReference type="EMBL" id="OX465081">
    <property type="protein sequence ID" value="CAI9283917.1"/>
    <property type="molecule type" value="Genomic_DNA"/>
</dbReference>